<evidence type="ECO:0000256" key="1">
    <source>
        <dbReference type="SAM" id="MobiDB-lite"/>
    </source>
</evidence>
<feature type="compositionally biased region" description="Low complexity" evidence="1">
    <location>
        <begin position="223"/>
        <end position="237"/>
    </location>
</feature>
<keyword evidence="3" id="KW-1185">Reference proteome</keyword>
<gene>
    <name evidence="2" type="ORF">HK100_010688</name>
</gene>
<organism evidence="2 3">
    <name type="scientific">Physocladia obscura</name>
    <dbReference type="NCBI Taxonomy" id="109957"/>
    <lineage>
        <taxon>Eukaryota</taxon>
        <taxon>Fungi</taxon>
        <taxon>Fungi incertae sedis</taxon>
        <taxon>Chytridiomycota</taxon>
        <taxon>Chytridiomycota incertae sedis</taxon>
        <taxon>Chytridiomycetes</taxon>
        <taxon>Chytridiales</taxon>
        <taxon>Chytriomycetaceae</taxon>
        <taxon>Physocladia</taxon>
    </lineage>
</organism>
<accession>A0AAD5XHM7</accession>
<feature type="region of interest" description="Disordered" evidence="1">
    <location>
        <begin position="140"/>
        <end position="163"/>
    </location>
</feature>
<reference evidence="2" key="1">
    <citation type="submission" date="2020-05" db="EMBL/GenBank/DDBJ databases">
        <title>Phylogenomic resolution of chytrid fungi.</title>
        <authorList>
            <person name="Stajich J.E."/>
            <person name="Amses K."/>
            <person name="Simmons R."/>
            <person name="Seto K."/>
            <person name="Myers J."/>
            <person name="Bonds A."/>
            <person name="Quandt C.A."/>
            <person name="Barry K."/>
            <person name="Liu P."/>
            <person name="Grigoriev I."/>
            <person name="Longcore J.E."/>
            <person name="James T.Y."/>
        </authorList>
    </citation>
    <scope>NUCLEOTIDE SEQUENCE</scope>
    <source>
        <strain evidence="2">JEL0513</strain>
    </source>
</reference>
<dbReference type="AlphaFoldDB" id="A0AAD5XHM7"/>
<evidence type="ECO:0000313" key="2">
    <source>
        <dbReference type="EMBL" id="KAJ3143105.1"/>
    </source>
</evidence>
<comment type="caution">
    <text evidence="2">The sequence shown here is derived from an EMBL/GenBank/DDBJ whole genome shotgun (WGS) entry which is preliminary data.</text>
</comment>
<name>A0AAD5XHM7_9FUNG</name>
<protein>
    <submittedName>
        <fullName evidence="2">Uncharacterized protein</fullName>
    </submittedName>
</protein>
<dbReference type="EMBL" id="JADGJH010000006">
    <property type="protein sequence ID" value="KAJ3143105.1"/>
    <property type="molecule type" value="Genomic_DNA"/>
</dbReference>
<dbReference type="Proteomes" id="UP001211907">
    <property type="component" value="Unassembled WGS sequence"/>
</dbReference>
<evidence type="ECO:0000313" key="3">
    <source>
        <dbReference type="Proteomes" id="UP001211907"/>
    </source>
</evidence>
<sequence length="307" mass="34489">MALVAAKTHLKKLRSSDWNTILKDNWHSRTDWIADNLRSYDWIVLLKNNWRPNEWITLFKDNWSTREWYNIFKNTWTEKSVRLPWLRKIVILLSAIIAIRALPWIRFILARNLWASANFIGGSRFKNFVAENTLKLSPPTLPSARVTPPAQSSNPTQLQKSTHAPPVVALPAEYKQYDEEDFDCGDDLFLESIEYSPRSKNGVFLPAKPLSLPKTAYSYAHSATDSDSTAALTPTSSKTSSPRQNNPEIFGSLLADTKFGSAKSSVVVVVVLPPLLLVDETEETRLAAGFGLKFGTRAHVADCNALS</sequence>
<feature type="region of interest" description="Disordered" evidence="1">
    <location>
        <begin position="223"/>
        <end position="246"/>
    </location>
</feature>
<feature type="compositionally biased region" description="Polar residues" evidence="1">
    <location>
        <begin position="149"/>
        <end position="162"/>
    </location>
</feature>
<proteinExistence type="predicted"/>